<dbReference type="SUPFAM" id="SSF52540">
    <property type="entry name" value="P-loop containing nucleoside triphosphate hydrolases"/>
    <property type="match status" value="1"/>
</dbReference>
<keyword evidence="9" id="KW-1185">Reference proteome</keyword>
<keyword evidence="4 6" id="KW-0472">Membrane</keyword>
<dbReference type="InterPro" id="IPR003439">
    <property type="entry name" value="ABC_transporter-like_ATP-bd"/>
</dbReference>
<evidence type="ECO:0000256" key="5">
    <source>
        <dbReference type="SAM" id="MobiDB-lite"/>
    </source>
</evidence>
<dbReference type="GO" id="GO:0140359">
    <property type="term" value="F:ABC-type transporter activity"/>
    <property type="evidence" value="ECO:0007669"/>
    <property type="project" value="InterPro"/>
</dbReference>
<dbReference type="OMA" id="TEMIAPF"/>
<evidence type="ECO:0000256" key="3">
    <source>
        <dbReference type="ARBA" id="ARBA00022989"/>
    </source>
</evidence>
<gene>
    <name evidence="8" type="ORF">HPB48_020025</name>
</gene>
<evidence type="ECO:0000256" key="2">
    <source>
        <dbReference type="ARBA" id="ARBA00022692"/>
    </source>
</evidence>
<evidence type="ECO:0000313" key="8">
    <source>
        <dbReference type="EMBL" id="KAH9377212.1"/>
    </source>
</evidence>
<evidence type="ECO:0000256" key="6">
    <source>
        <dbReference type="SAM" id="Phobius"/>
    </source>
</evidence>
<dbReference type="PANTHER" id="PTHR19229">
    <property type="entry name" value="ATP-BINDING CASSETTE TRANSPORTER SUBFAMILY A ABCA"/>
    <property type="match status" value="1"/>
</dbReference>
<dbReference type="GO" id="GO:0016887">
    <property type="term" value="F:ATP hydrolysis activity"/>
    <property type="evidence" value="ECO:0007669"/>
    <property type="project" value="InterPro"/>
</dbReference>
<proteinExistence type="predicted"/>
<keyword evidence="3 6" id="KW-1133">Transmembrane helix</keyword>
<feature type="transmembrane region" description="Helical" evidence="6">
    <location>
        <begin position="231"/>
        <end position="253"/>
    </location>
</feature>
<dbReference type="EMBL" id="JABSTR010000008">
    <property type="protein sequence ID" value="KAH9377212.1"/>
    <property type="molecule type" value="Genomic_DNA"/>
</dbReference>
<dbReference type="GO" id="GO:0016020">
    <property type="term" value="C:membrane"/>
    <property type="evidence" value="ECO:0007669"/>
    <property type="project" value="UniProtKB-SubCell"/>
</dbReference>
<accession>A0A9J6GSI4</accession>
<dbReference type="AlphaFoldDB" id="A0A9J6GSI4"/>
<evidence type="ECO:0000256" key="4">
    <source>
        <dbReference type="ARBA" id="ARBA00023136"/>
    </source>
</evidence>
<feature type="compositionally biased region" description="Basic and acidic residues" evidence="5">
    <location>
        <begin position="400"/>
        <end position="415"/>
    </location>
</feature>
<dbReference type="OrthoDB" id="6435757at2759"/>
<dbReference type="Proteomes" id="UP000821853">
    <property type="component" value="Unassembled WGS sequence"/>
</dbReference>
<dbReference type="InterPro" id="IPR027417">
    <property type="entry name" value="P-loop_NTPase"/>
</dbReference>
<dbReference type="GO" id="GO:0005319">
    <property type="term" value="F:lipid transporter activity"/>
    <property type="evidence" value="ECO:0007669"/>
    <property type="project" value="TreeGrafter"/>
</dbReference>
<feature type="transmembrane region" description="Helical" evidence="6">
    <location>
        <begin position="191"/>
        <end position="219"/>
    </location>
</feature>
<keyword evidence="2 6" id="KW-0812">Transmembrane</keyword>
<feature type="domain" description="ABC transporter" evidence="7">
    <location>
        <begin position="472"/>
        <end position="704"/>
    </location>
</feature>
<dbReference type="Pfam" id="PF23321">
    <property type="entry name" value="R1_ABCA1"/>
    <property type="match status" value="1"/>
</dbReference>
<reference evidence="8 9" key="1">
    <citation type="journal article" date="2020" name="Cell">
        <title>Large-Scale Comparative Analyses of Tick Genomes Elucidate Their Genetic Diversity and Vector Capacities.</title>
        <authorList>
            <consortium name="Tick Genome and Microbiome Consortium (TIGMIC)"/>
            <person name="Jia N."/>
            <person name="Wang J."/>
            <person name="Shi W."/>
            <person name="Du L."/>
            <person name="Sun Y."/>
            <person name="Zhan W."/>
            <person name="Jiang J.F."/>
            <person name="Wang Q."/>
            <person name="Zhang B."/>
            <person name="Ji P."/>
            <person name="Bell-Sakyi L."/>
            <person name="Cui X.M."/>
            <person name="Yuan T.T."/>
            <person name="Jiang B.G."/>
            <person name="Yang W.F."/>
            <person name="Lam T.T."/>
            <person name="Chang Q.C."/>
            <person name="Ding S.J."/>
            <person name="Wang X.J."/>
            <person name="Zhu J.G."/>
            <person name="Ruan X.D."/>
            <person name="Zhao L."/>
            <person name="Wei J.T."/>
            <person name="Ye R.Z."/>
            <person name="Que T.C."/>
            <person name="Du C.H."/>
            <person name="Zhou Y.H."/>
            <person name="Cheng J.X."/>
            <person name="Dai P.F."/>
            <person name="Guo W.B."/>
            <person name="Han X.H."/>
            <person name="Huang E.J."/>
            <person name="Li L.F."/>
            <person name="Wei W."/>
            <person name="Gao Y.C."/>
            <person name="Liu J.Z."/>
            <person name="Shao H.Z."/>
            <person name="Wang X."/>
            <person name="Wang C.C."/>
            <person name="Yang T.C."/>
            <person name="Huo Q.B."/>
            <person name="Li W."/>
            <person name="Chen H.Y."/>
            <person name="Chen S.E."/>
            <person name="Zhou L.G."/>
            <person name="Ni X.B."/>
            <person name="Tian J.H."/>
            <person name="Sheng Y."/>
            <person name="Liu T."/>
            <person name="Pan Y.S."/>
            <person name="Xia L.Y."/>
            <person name="Li J."/>
            <person name="Zhao F."/>
            <person name="Cao W.C."/>
        </authorList>
    </citation>
    <scope>NUCLEOTIDE SEQUENCE [LARGE SCALE GENOMIC DNA]</scope>
    <source>
        <strain evidence="8">HaeL-2018</strain>
    </source>
</reference>
<organism evidence="8 9">
    <name type="scientific">Haemaphysalis longicornis</name>
    <name type="common">Bush tick</name>
    <dbReference type="NCBI Taxonomy" id="44386"/>
    <lineage>
        <taxon>Eukaryota</taxon>
        <taxon>Metazoa</taxon>
        <taxon>Ecdysozoa</taxon>
        <taxon>Arthropoda</taxon>
        <taxon>Chelicerata</taxon>
        <taxon>Arachnida</taxon>
        <taxon>Acari</taxon>
        <taxon>Parasitiformes</taxon>
        <taxon>Ixodida</taxon>
        <taxon>Ixodoidea</taxon>
        <taxon>Ixodidae</taxon>
        <taxon>Haemaphysalinae</taxon>
        <taxon>Haemaphysalis</taxon>
    </lineage>
</organism>
<evidence type="ECO:0000313" key="9">
    <source>
        <dbReference type="Proteomes" id="UP000821853"/>
    </source>
</evidence>
<feature type="transmembrane region" description="Helical" evidence="6">
    <location>
        <begin position="153"/>
        <end position="171"/>
    </location>
</feature>
<dbReference type="Pfam" id="PF00005">
    <property type="entry name" value="ABC_tran"/>
    <property type="match status" value="1"/>
</dbReference>
<name>A0A9J6GSI4_HAELO</name>
<comment type="caution">
    <text evidence="8">The sequence shown here is derived from an EMBL/GenBank/DDBJ whole genome shotgun (WGS) entry which is preliminary data.</text>
</comment>
<dbReference type="GO" id="GO:0005524">
    <property type="term" value="F:ATP binding"/>
    <property type="evidence" value="ECO:0007669"/>
    <property type="project" value="InterPro"/>
</dbReference>
<dbReference type="InterPro" id="IPR013525">
    <property type="entry name" value="ABC2_TM"/>
</dbReference>
<dbReference type="InterPro" id="IPR026082">
    <property type="entry name" value="ABCA"/>
</dbReference>
<comment type="subcellular location">
    <subcellularLocation>
        <location evidence="1">Membrane</location>
        <topology evidence="1">Multi-pass membrane protein</topology>
    </subcellularLocation>
</comment>
<dbReference type="InterPro" id="IPR056264">
    <property type="entry name" value="R2_ABCA1-4-like"/>
</dbReference>
<feature type="transmembrane region" description="Helical" evidence="6">
    <location>
        <begin position="350"/>
        <end position="371"/>
    </location>
</feature>
<sequence>MNLILQGFVQYGAEHKSFYEKHLAPFLPGGSDVRTLSTDVSINKDLLDTAKSNLRTYVFNNHFGIQMTGQRGDVLWYNGQIQHVAPLVLTLYNNARLRNVTGSADAYFSFDVTAPVASYFEQKTAVDEGPEEKKDSIDIDSTRDMLPKVLRSIFFPLSSSLMCSNFIMLPIGERALKVKQLDMLTGVSPLLYWTASYLWDFFFYMGTALLVLPPIVLFHYGEAATSIHANLVLNVLHGYAALPFNYLASFLFVDPGLGFSTLAVCTFIACGAGALPAAAQLLVLARNDEASAAGQGQLRLPGGRRGARDLCSSAIVQFRQSLQKCCKSRSGVGSSGTEMIAPFDVDVDSVFFEMLTLVLVGPVLFGLLLLLESNWMRRMEAWFTHPEDTRHGTSPVRSPRLPDKGRKGSGKDRASMGKARGSLMDTLKAQRSLAEQQHHDSEVAAEDELVDRLVWQQRAATKGPHDKGSMAMLVCRIYRSHGYHGRTPVLQGLSFGLRQGERLALLGADGAGMTTMFRILTGEIVPHQGDAYIQGFSLVNHADDFKRYLGYCPQRDGLLATLTGVETVTFYCRLRGITPTPQYLDAVLEIFGLKAVGDRAVRTYSFGSKRKLSVCVAMLGLPSVVLLDDPYASMGTTSRRRIAKYLGEIQKERNMSLLITTHSISEVWTGINRIAILAEGRLQCLGSVSRLENLLGKSLTISIRTGRDSPEEHAQQRNLAHAVRQQFPDAELTQNYEGTLEYRISGEKLLWSDVFERMARLKRRFKFRDYSVEDTSPQQVFMTAAQKNPSC</sequence>
<evidence type="ECO:0000256" key="1">
    <source>
        <dbReference type="ARBA" id="ARBA00004141"/>
    </source>
</evidence>
<dbReference type="Gene3D" id="3.40.50.300">
    <property type="entry name" value="P-loop containing nucleotide triphosphate hydrolases"/>
    <property type="match status" value="1"/>
</dbReference>
<dbReference type="VEuPathDB" id="VectorBase:HLOH_057236"/>
<dbReference type="Pfam" id="PF12698">
    <property type="entry name" value="ABC2_membrane_3"/>
    <property type="match status" value="1"/>
</dbReference>
<feature type="region of interest" description="Disordered" evidence="5">
    <location>
        <begin position="386"/>
        <end position="419"/>
    </location>
</feature>
<dbReference type="PANTHER" id="PTHR19229:SF250">
    <property type="entry name" value="ABC TRANSPORTER DOMAIN-CONTAINING PROTEIN-RELATED"/>
    <property type="match status" value="1"/>
</dbReference>
<evidence type="ECO:0000259" key="7">
    <source>
        <dbReference type="PROSITE" id="PS50893"/>
    </source>
</evidence>
<dbReference type="PROSITE" id="PS50893">
    <property type="entry name" value="ABC_TRANSPORTER_2"/>
    <property type="match status" value="1"/>
</dbReference>
<protein>
    <recommendedName>
        <fullName evidence="7">ABC transporter domain-containing protein</fullName>
    </recommendedName>
</protein>